<gene>
    <name evidence="1" type="ORF">MM415B04534_0007</name>
</gene>
<accession>A0A6M3LH78</accession>
<dbReference type="EMBL" id="MT143086">
    <property type="protein sequence ID" value="QJA92664.1"/>
    <property type="molecule type" value="Genomic_DNA"/>
</dbReference>
<evidence type="ECO:0000313" key="1">
    <source>
        <dbReference type="EMBL" id="QJA92664.1"/>
    </source>
</evidence>
<organism evidence="1">
    <name type="scientific">viral metagenome</name>
    <dbReference type="NCBI Taxonomy" id="1070528"/>
    <lineage>
        <taxon>unclassified sequences</taxon>
        <taxon>metagenomes</taxon>
        <taxon>organismal metagenomes</taxon>
    </lineage>
</organism>
<name>A0A6M3LH78_9ZZZZ</name>
<dbReference type="AlphaFoldDB" id="A0A6M3LH78"/>
<protein>
    <submittedName>
        <fullName evidence="1">Uncharacterized protein</fullName>
    </submittedName>
</protein>
<sequence>MMSDYYTLDELDKMHWDDPKLRRSMKRFVSRYRMAVLNTDKPLAERAGQFDIKEYEKRLRSVAALRKDKGALSDG</sequence>
<reference evidence="1" key="1">
    <citation type="submission" date="2020-03" db="EMBL/GenBank/DDBJ databases">
        <title>The deep terrestrial virosphere.</title>
        <authorList>
            <person name="Holmfeldt K."/>
            <person name="Nilsson E."/>
            <person name="Simone D."/>
            <person name="Lopez-Fernandez M."/>
            <person name="Wu X."/>
            <person name="de Brujin I."/>
            <person name="Lundin D."/>
            <person name="Andersson A."/>
            <person name="Bertilsson S."/>
            <person name="Dopson M."/>
        </authorList>
    </citation>
    <scope>NUCLEOTIDE SEQUENCE</scope>
    <source>
        <strain evidence="1">MM415B04534</strain>
    </source>
</reference>
<proteinExistence type="predicted"/>